<dbReference type="RefSeq" id="WP_273848152.1">
    <property type="nucleotide sequence ID" value="NZ_JAQQWT010000054.1"/>
</dbReference>
<accession>A0ABV6NMG0</accession>
<keyword evidence="1" id="KW-0547">Nucleotide-binding</keyword>
<keyword evidence="1" id="KW-0067">ATP-binding</keyword>
<keyword evidence="1" id="KW-0347">Helicase</keyword>
<organism evidence="1 2">
    <name type="scientific">Halalkalibacter alkalisediminis</name>
    <dbReference type="NCBI Taxonomy" id="935616"/>
    <lineage>
        <taxon>Bacteria</taxon>
        <taxon>Bacillati</taxon>
        <taxon>Bacillota</taxon>
        <taxon>Bacilli</taxon>
        <taxon>Bacillales</taxon>
        <taxon>Bacillaceae</taxon>
        <taxon>Halalkalibacter</taxon>
    </lineage>
</organism>
<gene>
    <name evidence="1" type="ORF">ACFFH4_24065</name>
</gene>
<dbReference type="GO" id="GO:0004386">
    <property type="term" value="F:helicase activity"/>
    <property type="evidence" value="ECO:0007669"/>
    <property type="project" value="UniProtKB-KW"/>
</dbReference>
<reference evidence="1 2" key="1">
    <citation type="submission" date="2024-09" db="EMBL/GenBank/DDBJ databases">
        <authorList>
            <person name="Sun Q."/>
            <person name="Mori K."/>
        </authorList>
    </citation>
    <scope>NUCLEOTIDE SEQUENCE [LARGE SCALE GENOMIC DNA]</scope>
    <source>
        <strain evidence="1 2">NCAIM B.02301</strain>
    </source>
</reference>
<sequence>MRIGNEETYSDCPIITRTVELGGLTKQQLIQRLQEYSILLNEYGERLLTDEKFMTSETKYSLQTIELIVAYLGFPEGATTPQIYKKASELGLELCPLELGPYLRLEYLDQPDSGTSLQQHQAPTGSITIATEILTGDDNFPKGFYLRRINDELWLRGYIADDLHIWNPNDHFVFCLTKRL</sequence>
<protein>
    <submittedName>
        <fullName evidence="1">Helicase</fullName>
    </submittedName>
</protein>
<evidence type="ECO:0000313" key="2">
    <source>
        <dbReference type="Proteomes" id="UP001589833"/>
    </source>
</evidence>
<comment type="caution">
    <text evidence="1">The sequence shown here is derived from an EMBL/GenBank/DDBJ whole genome shotgun (WGS) entry which is preliminary data.</text>
</comment>
<dbReference type="EMBL" id="JBHLTR010000096">
    <property type="protein sequence ID" value="MFC0561955.1"/>
    <property type="molecule type" value="Genomic_DNA"/>
</dbReference>
<keyword evidence="2" id="KW-1185">Reference proteome</keyword>
<name>A0ABV6NMG0_9BACI</name>
<evidence type="ECO:0000313" key="1">
    <source>
        <dbReference type="EMBL" id="MFC0561955.1"/>
    </source>
</evidence>
<proteinExistence type="predicted"/>
<keyword evidence="1" id="KW-0378">Hydrolase</keyword>
<dbReference type="Proteomes" id="UP001589833">
    <property type="component" value="Unassembled WGS sequence"/>
</dbReference>